<organism evidence="9 10">
    <name type="scientific">Ceratopteris richardii</name>
    <name type="common">Triangle waterfern</name>
    <dbReference type="NCBI Taxonomy" id="49495"/>
    <lineage>
        <taxon>Eukaryota</taxon>
        <taxon>Viridiplantae</taxon>
        <taxon>Streptophyta</taxon>
        <taxon>Embryophyta</taxon>
        <taxon>Tracheophyta</taxon>
        <taxon>Polypodiopsida</taxon>
        <taxon>Polypodiidae</taxon>
        <taxon>Polypodiales</taxon>
        <taxon>Pteridineae</taxon>
        <taxon>Pteridaceae</taxon>
        <taxon>Parkerioideae</taxon>
        <taxon>Ceratopteris</taxon>
    </lineage>
</organism>
<evidence type="ECO:0000256" key="3">
    <source>
        <dbReference type="ARBA" id="ARBA00022741"/>
    </source>
</evidence>
<evidence type="ECO:0000256" key="6">
    <source>
        <dbReference type="PROSITE-ProRule" id="PRU10141"/>
    </source>
</evidence>
<keyword evidence="4" id="KW-0418">Kinase</keyword>
<feature type="domain" description="Protein kinase" evidence="8">
    <location>
        <begin position="101"/>
        <end position="364"/>
    </location>
</feature>
<evidence type="ECO:0000256" key="1">
    <source>
        <dbReference type="ARBA" id="ARBA00022527"/>
    </source>
</evidence>
<dbReference type="InterPro" id="IPR008271">
    <property type="entry name" value="Ser/Thr_kinase_AS"/>
</dbReference>
<evidence type="ECO:0000313" key="9">
    <source>
        <dbReference type="EMBL" id="KAH7283389.1"/>
    </source>
</evidence>
<keyword evidence="2" id="KW-0808">Transferase</keyword>
<comment type="caution">
    <text evidence="9">The sequence shown here is derived from an EMBL/GenBank/DDBJ whole genome shotgun (WGS) entry which is preliminary data.</text>
</comment>
<protein>
    <recommendedName>
        <fullName evidence="8">Protein kinase domain-containing protein</fullName>
    </recommendedName>
</protein>
<dbReference type="PROSITE" id="PS00107">
    <property type="entry name" value="PROTEIN_KINASE_ATP"/>
    <property type="match status" value="1"/>
</dbReference>
<sequence length="365" mass="40620">MENISKLPSVEADAFVMEKEEKRVKFQVPSETDLALVRKDWHNAAIAGCVGCGTEDCGGKCLPKNVHMRINEEKASNAPSNSKTRNSFKKGQTKKTKNFEWKKGELLGEGAYGKVFCGLNQSTGELMAVKQLKFLNITEDSEKSIYMSCLEREISMYKEMRHKHIVGYIDMDKDEEAGHLYIFLEYVSGGSIQGMLEKYGPFSEPLVCVYTRQLLLGLEYLHKNRIVHRDIKGGNVLVSSDGTVKLADFGASKAFHEATMTDGCKSIRGSIFWMAPEVIKGDNYGRHADIWSVGCTVIEMLTATHPWSGIDNSWAAIFQIAKASSGPPIPESISESAKNFLVSCFHMDPKMRPSASELLKHPFVA</sequence>
<name>A0A8T2QHM8_CERRI</name>
<dbReference type="InterPro" id="IPR011009">
    <property type="entry name" value="Kinase-like_dom_sf"/>
</dbReference>
<dbReference type="PRINTS" id="PR00109">
    <property type="entry name" value="TYRKINASE"/>
</dbReference>
<comment type="similarity">
    <text evidence="7">Belongs to the protein kinase superfamily.</text>
</comment>
<dbReference type="EMBL" id="CM035439">
    <property type="protein sequence ID" value="KAH7283389.1"/>
    <property type="molecule type" value="Genomic_DNA"/>
</dbReference>
<evidence type="ECO:0000256" key="2">
    <source>
        <dbReference type="ARBA" id="ARBA00022679"/>
    </source>
</evidence>
<dbReference type="CDD" id="cd06606">
    <property type="entry name" value="STKc_MAPKKK"/>
    <property type="match status" value="1"/>
</dbReference>
<keyword evidence="1 7" id="KW-0723">Serine/threonine-protein kinase</keyword>
<keyword evidence="5 6" id="KW-0067">ATP-binding</keyword>
<dbReference type="InterPro" id="IPR017441">
    <property type="entry name" value="Protein_kinase_ATP_BS"/>
</dbReference>
<evidence type="ECO:0000259" key="8">
    <source>
        <dbReference type="PROSITE" id="PS50011"/>
    </source>
</evidence>
<dbReference type="InterPro" id="IPR001245">
    <property type="entry name" value="Ser-Thr/Tyr_kinase_cat_dom"/>
</dbReference>
<dbReference type="OMA" id="MNESHIA"/>
<dbReference type="PANTHER" id="PTHR11584">
    <property type="entry name" value="SERINE/THREONINE PROTEIN KINASE"/>
    <property type="match status" value="1"/>
</dbReference>
<feature type="binding site" evidence="6">
    <location>
        <position position="130"/>
    </location>
    <ligand>
        <name>ATP</name>
        <dbReference type="ChEBI" id="CHEBI:30616"/>
    </ligand>
</feature>
<dbReference type="FunFam" id="1.10.510.10:FF:000071">
    <property type="entry name" value="Mitogen-activated protein kinase kinase kinase 3 isoform 2"/>
    <property type="match status" value="1"/>
</dbReference>
<dbReference type="PROSITE" id="PS00108">
    <property type="entry name" value="PROTEIN_KINASE_ST"/>
    <property type="match status" value="1"/>
</dbReference>
<accession>A0A8T2QHM8</accession>
<evidence type="ECO:0000256" key="4">
    <source>
        <dbReference type="ARBA" id="ARBA00022777"/>
    </source>
</evidence>
<dbReference type="Proteomes" id="UP000825935">
    <property type="component" value="Chromosome 34"/>
</dbReference>
<dbReference type="SMART" id="SM00220">
    <property type="entry name" value="S_TKc"/>
    <property type="match status" value="1"/>
</dbReference>
<dbReference type="InterPro" id="IPR000719">
    <property type="entry name" value="Prot_kinase_dom"/>
</dbReference>
<keyword evidence="3 6" id="KW-0547">Nucleotide-binding</keyword>
<proteinExistence type="inferred from homology"/>
<keyword evidence="10" id="KW-1185">Reference proteome</keyword>
<dbReference type="Pfam" id="PF00069">
    <property type="entry name" value="Pkinase"/>
    <property type="match status" value="1"/>
</dbReference>
<gene>
    <name evidence="9" type="ORF">KP509_34G004600</name>
</gene>
<evidence type="ECO:0000313" key="10">
    <source>
        <dbReference type="Proteomes" id="UP000825935"/>
    </source>
</evidence>
<dbReference type="GO" id="GO:0004674">
    <property type="term" value="F:protein serine/threonine kinase activity"/>
    <property type="evidence" value="ECO:0007669"/>
    <property type="project" value="UniProtKB-KW"/>
</dbReference>
<evidence type="ECO:0000256" key="7">
    <source>
        <dbReference type="RuleBase" id="RU000304"/>
    </source>
</evidence>
<evidence type="ECO:0000256" key="5">
    <source>
        <dbReference type="ARBA" id="ARBA00022840"/>
    </source>
</evidence>
<dbReference type="GO" id="GO:0005524">
    <property type="term" value="F:ATP binding"/>
    <property type="evidence" value="ECO:0007669"/>
    <property type="project" value="UniProtKB-UniRule"/>
</dbReference>
<dbReference type="OrthoDB" id="266718at2759"/>
<dbReference type="AlphaFoldDB" id="A0A8T2QHM8"/>
<reference evidence="9" key="1">
    <citation type="submission" date="2021-08" db="EMBL/GenBank/DDBJ databases">
        <title>WGS assembly of Ceratopteris richardii.</title>
        <authorList>
            <person name="Marchant D.B."/>
            <person name="Chen G."/>
            <person name="Jenkins J."/>
            <person name="Shu S."/>
            <person name="Leebens-Mack J."/>
            <person name="Grimwood J."/>
            <person name="Schmutz J."/>
            <person name="Soltis P."/>
            <person name="Soltis D."/>
            <person name="Chen Z.-H."/>
        </authorList>
    </citation>
    <scope>NUCLEOTIDE SEQUENCE</scope>
    <source>
        <strain evidence="9">Whitten #5841</strain>
        <tissue evidence="9">Leaf</tissue>
    </source>
</reference>
<dbReference type="Gene3D" id="1.10.510.10">
    <property type="entry name" value="Transferase(Phosphotransferase) domain 1"/>
    <property type="match status" value="1"/>
</dbReference>
<dbReference type="SUPFAM" id="SSF56112">
    <property type="entry name" value="Protein kinase-like (PK-like)"/>
    <property type="match status" value="1"/>
</dbReference>
<dbReference type="PROSITE" id="PS50011">
    <property type="entry name" value="PROTEIN_KINASE_DOM"/>
    <property type="match status" value="1"/>
</dbReference>
<dbReference type="PANTHER" id="PTHR11584:SF369">
    <property type="entry name" value="MITOGEN-ACTIVATED PROTEIN KINASE KINASE KINASE 19-RELATED"/>
    <property type="match status" value="1"/>
</dbReference>